<dbReference type="EMBL" id="JAWJYN010000001">
    <property type="protein sequence ID" value="MDZ8161180.1"/>
    <property type="molecule type" value="Genomic_DNA"/>
</dbReference>
<protein>
    <submittedName>
        <fullName evidence="6">Metallophosphoesterase</fullName>
    </submittedName>
</protein>
<keyword evidence="3" id="KW-1133">Transmembrane helix</keyword>
<evidence type="ECO:0000313" key="6">
    <source>
        <dbReference type="EMBL" id="MDZ8161180.1"/>
    </source>
</evidence>
<dbReference type="RefSeq" id="WP_194423823.1">
    <property type="nucleotide sequence ID" value="NZ_BAAAPT010000001.1"/>
</dbReference>
<dbReference type="Proteomes" id="UP001291912">
    <property type="component" value="Unassembled WGS sequence"/>
</dbReference>
<keyword evidence="1 4" id="KW-0732">Signal</keyword>
<evidence type="ECO:0000256" key="4">
    <source>
        <dbReference type="SAM" id="SignalP"/>
    </source>
</evidence>
<sequence length="792" mass="83564">MNRRRSRAATAALGALLCTSLALPLAPAAYADVAVPATDPSGDLALLSDPFLQLPTVDGVHVVWTTEYEGDMNVALVGQGVAALTTEEARAAANGTAFPDVAVFPASSAMFSRLAEDSGSRLPEEILPAAEDGISAREVWRHEAMVDGLSAGERVDYRVVSTDGDGTVVSGTFSLAPSPQAGDDLRVLITSDHQAMANTPANLQMAAETIGDIDAVFLAGDLVNHPDRASEWFDDTRGSAFFAALQGNGGRVDNNGVQEYVGGEIVQNAVLFPAVGNHEVQGRIDGKTTIGSSFGAPVPVEVAQAEYELVAAEVNPTGDADIEAQWIEDNSFSTTTYEEMFTLPEDSPGGETYYAVTFGDIRLVSLYSTRIWRGTGAQADPAARTSNTRYQEAAANLDSPLDQGYGEFVFESLEQGSEQYEWLEAELASDEFQDARFRVVMLHEGPQGLGDNVMPHFAQPTRIEETNDEGEVVGIRYEYEPENNMLLNDLTPLLEEAGVDLVHNGHSHLWNRFASENGVNYIETSNTGNTYGAYHELSGRTRPLPPEPWDASNYLSVGNPGGLEPVVPNVAPFFTEGGEPQPFVQSNDLAVFAMLDTGANELVSYAYDVRTPEVEPWVIDRFSLGREVEVPVDPEPTPTPTPEPTETTDPSEPAAPSLMLSASTVVAGGELALTASGLEAGEQVRIELHSDPVLLDTVSADAAGDLAATVTIPAGTEPGAHEIVIVAESGATARADLTVTADDVAGAPAAESGDLAATGSTVPAGFILAGVALLAAGAAATFVAVRRRSLRG</sequence>
<dbReference type="SUPFAM" id="SSF56300">
    <property type="entry name" value="Metallo-dependent phosphatases"/>
    <property type="match status" value="1"/>
</dbReference>
<organism evidence="6 7">
    <name type="scientific">Microbacterium aquimaris</name>
    <dbReference type="NCBI Taxonomy" id="459816"/>
    <lineage>
        <taxon>Bacteria</taxon>
        <taxon>Bacillati</taxon>
        <taxon>Actinomycetota</taxon>
        <taxon>Actinomycetes</taxon>
        <taxon>Micrococcales</taxon>
        <taxon>Microbacteriaceae</taxon>
        <taxon>Microbacterium</taxon>
    </lineage>
</organism>
<dbReference type="InterPro" id="IPR029052">
    <property type="entry name" value="Metallo-depent_PP-like"/>
</dbReference>
<keyword evidence="7" id="KW-1185">Reference proteome</keyword>
<dbReference type="Gene3D" id="3.60.21.10">
    <property type="match status" value="1"/>
</dbReference>
<feature type="compositionally biased region" description="Pro residues" evidence="2">
    <location>
        <begin position="633"/>
        <end position="643"/>
    </location>
</feature>
<name>A0ABU5N519_9MICO</name>
<keyword evidence="3" id="KW-0472">Membrane</keyword>
<gene>
    <name evidence="6" type="ORF">R2Q92_04975</name>
</gene>
<feature type="chain" id="PRO_5045293053" evidence="4">
    <location>
        <begin position="32"/>
        <end position="792"/>
    </location>
</feature>
<dbReference type="PANTHER" id="PTHR22953">
    <property type="entry name" value="ACID PHOSPHATASE RELATED"/>
    <property type="match status" value="1"/>
</dbReference>
<evidence type="ECO:0000256" key="1">
    <source>
        <dbReference type="ARBA" id="ARBA00022729"/>
    </source>
</evidence>
<accession>A0ABU5N519</accession>
<evidence type="ECO:0000313" key="7">
    <source>
        <dbReference type="Proteomes" id="UP001291912"/>
    </source>
</evidence>
<proteinExistence type="predicted"/>
<reference evidence="6 7" key="1">
    <citation type="submission" date="2023-10" db="EMBL/GenBank/DDBJ databases">
        <title>Microbacterium xanthum sp. nov., isolated from seaweed.</title>
        <authorList>
            <person name="Lee S.D."/>
        </authorList>
    </citation>
    <scope>NUCLEOTIDE SEQUENCE [LARGE SCALE GENOMIC DNA]</scope>
    <source>
        <strain evidence="6 7">KCTC 19124</strain>
    </source>
</reference>
<dbReference type="InterPro" id="IPR039331">
    <property type="entry name" value="PAPs-like"/>
</dbReference>
<dbReference type="Pfam" id="PF00149">
    <property type="entry name" value="Metallophos"/>
    <property type="match status" value="1"/>
</dbReference>
<dbReference type="InterPro" id="IPR004843">
    <property type="entry name" value="Calcineurin-like_PHP"/>
</dbReference>
<dbReference type="PANTHER" id="PTHR22953:SF153">
    <property type="entry name" value="PURPLE ACID PHOSPHATASE"/>
    <property type="match status" value="1"/>
</dbReference>
<feature type="region of interest" description="Disordered" evidence="2">
    <location>
        <begin position="628"/>
        <end position="655"/>
    </location>
</feature>
<feature type="signal peptide" evidence="4">
    <location>
        <begin position="1"/>
        <end position="31"/>
    </location>
</feature>
<evidence type="ECO:0000256" key="3">
    <source>
        <dbReference type="SAM" id="Phobius"/>
    </source>
</evidence>
<feature type="transmembrane region" description="Helical" evidence="3">
    <location>
        <begin position="764"/>
        <end position="785"/>
    </location>
</feature>
<evidence type="ECO:0000256" key="2">
    <source>
        <dbReference type="SAM" id="MobiDB-lite"/>
    </source>
</evidence>
<comment type="caution">
    <text evidence="6">The sequence shown here is derived from an EMBL/GenBank/DDBJ whole genome shotgun (WGS) entry which is preliminary data.</text>
</comment>
<feature type="domain" description="Calcineurin-like phosphoesterase" evidence="5">
    <location>
        <begin position="185"/>
        <end position="508"/>
    </location>
</feature>
<evidence type="ECO:0000259" key="5">
    <source>
        <dbReference type="Pfam" id="PF00149"/>
    </source>
</evidence>
<keyword evidence="3" id="KW-0812">Transmembrane</keyword>